<dbReference type="OrthoDB" id="2887at2759"/>
<name>A0A1Y3AUE6_EURMA</name>
<dbReference type="Proteomes" id="UP000194236">
    <property type="component" value="Unassembled WGS sequence"/>
</dbReference>
<gene>
    <name evidence="1" type="ORF">BLA29_013530</name>
</gene>
<evidence type="ECO:0000313" key="1">
    <source>
        <dbReference type="EMBL" id="OTF70815.1"/>
    </source>
</evidence>
<protein>
    <submittedName>
        <fullName evidence="1">Uncharacterized protein</fullName>
    </submittedName>
</protein>
<dbReference type="AlphaFoldDB" id="A0A1Y3AUE6"/>
<proteinExistence type="predicted"/>
<evidence type="ECO:0000313" key="2">
    <source>
        <dbReference type="Proteomes" id="UP000194236"/>
    </source>
</evidence>
<organism evidence="1 2">
    <name type="scientific">Euroglyphus maynei</name>
    <name type="common">Mayne's house dust mite</name>
    <dbReference type="NCBI Taxonomy" id="6958"/>
    <lineage>
        <taxon>Eukaryota</taxon>
        <taxon>Metazoa</taxon>
        <taxon>Ecdysozoa</taxon>
        <taxon>Arthropoda</taxon>
        <taxon>Chelicerata</taxon>
        <taxon>Arachnida</taxon>
        <taxon>Acari</taxon>
        <taxon>Acariformes</taxon>
        <taxon>Sarcoptiformes</taxon>
        <taxon>Astigmata</taxon>
        <taxon>Psoroptidia</taxon>
        <taxon>Analgoidea</taxon>
        <taxon>Pyroglyphidae</taxon>
        <taxon>Pyroglyphinae</taxon>
        <taxon>Euroglyphus</taxon>
    </lineage>
</organism>
<dbReference type="Gene3D" id="3.40.50.720">
    <property type="entry name" value="NAD(P)-binding Rossmann-like Domain"/>
    <property type="match status" value="1"/>
</dbReference>
<keyword evidence="2" id="KW-1185">Reference proteome</keyword>
<sequence>MVERGANVVNALFKQRQSIENLLRALIALPPVNQLNLQTKCSDRTQWYEELMQPILKNNALNPTRIAPPFNGFMSGH</sequence>
<reference evidence="1 2" key="1">
    <citation type="submission" date="2017-03" db="EMBL/GenBank/DDBJ databases">
        <title>Genome Survey of Euroglyphus maynei.</title>
        <authorList>
            <person name="Arlian L.G."/>
            <person name="Morgan M.S."/>
            <person name="Rider S.D."/>
        </authorList>
    </citation>
    <scope>NUCLEOTIDE SEQUENCE [LARGE SCALE GENOMIC DNA]</scope>
    <source>
        <strain evidence="1">Arlian Lab</strain>
        <tissue evidence="1">Whole body</tissue>
    </source>
</reference>
<comment type="caution">
    <text evidence="1">The sequence shown here is derived from an EMBL/GenBank/DDBJ whole genome shotgun (WGS) entry which is preliminary data.</text>
</comment>
<dbReference type="EMBL" id="MUJZ01063867">
    <property type="protein sequence ID" value="OTF70815.1"/>
    <property type="molecule type" value="Genomic_DNA"/>
</dbReference>
<accession>A0A1Y3AUE6</accession>